<dbReference type="InterPro" id="IPR003959">
    <property type="entry name" value="ATPase_AAA_core"/>
</dbReference>
<reference evidence="17 18" key="1">
    <citation type="journal article" date="2015" name="MBio">
        <title>Genome-Resolved Metagenomic Analysis Reveals Roles for Candidate Phyla and Other Microbial Community Members in Biogeochemical Transformations in Oil Reservoirs.</title>
        <authorList>
            <person name="Hu P."/>
            <person name="Tom L."/>
            <person name="Singh A."/>
            <person name="Thomas B.C."/>
            <person name="Baker B.J."/>
            <person name="Piceno Y.M."/>
            <person name="Andersen G.L."/>
            <person name="Banfield J.F."/>
        </authorList>
    </citation>
    <scope>NUCLEOTIDE SEQUENCE [LARGE SCALE GENOMIC DNA]</scope>
    <source>
        <strain evidence="17">46_16</strain>
    </source>
</reference>
<dbReference type="InterPro" id="IPR027417">
    <property type="entry name" value="P-loop_NTPase"/>
</dbReference>
<feature type="binding site" evidence="14">
    <location>
        <position position="425"/>
    </location>
    <ligand>
        <name>Zn(2+)</name>
        <dbReference type="ChEBI" id="CHEBI:29105"/>
        <note>catalytic</note>
    </ligand>
</feature>
<evidence type="ECO:0000256" key="6">
    <source>
        <dbReference type="ARBA" id="ARBA00022741"/>
    </source>
</evidence>
<dbReference type="Pfam" id="PF00004">
    <property type="entry name" value="AAA"/>
    <property type="match status" value="1"/>
</dbReference>
<comment type="cofactor">
    <cofactor evidence="14">
        <name>Zn(2+)</name>
        <dbReference type="ChEBI" id="CHEBI:29105"/>
    </cofactor>
    <text evidence="14">Binds 1 zinc ion per subunit.</text>
</comment>
<dbReference type="Proteomes" id="UP000064249">
    <property type="component" value="Unassembled WGS sequence"/>
</dbReference>
<evidence type="ECO:0000313" key="17">
    <source>
        <dbReference type="EMBL" id="KUK47101.1"/>
    </source>
</evidence>
<dbReference type="SMART" id="SM00382">
    <property type="entry name" value="AAA"/>
    <property type="match status" value="1"/>
</dbReference>
<comment type="caution">
    <text evidence="17">The sequence shown here is derived from an EMBL/GenBank/DDBJ whole genome shotgun (WGS) entry which is preliminary data.</text>
</comment>
<dbReference type="InterPro" id="IPR037219">
    <property type="entry name" value="Peptidase_M41-like"/>
</dbReference>
<comment type="subcellular location">
    <subcellularLocation>
        <location evidence="14">Cell membrane</location>
        <topology evidence="14">Multi-pass membrane protein</topology>
        <orientation evidence="14">Cytoplasmic side</orientation>
    </subcellularLocation>
    <subcellularLocation>
        <location evidence="1">Membrane</location>
    </subcellularLocation>
</comment>
<dbReference type="FunFam" id="1.10.8.60:FF:000001">
    <property type="entry name" value="ATP-dependent zinc metalloprotease FtsH"/>
    <property type="match status" value="1"/>
</dbReference>
<dbReference type="GO" id="GO:0005524">
    <property type="term" value="F:ATP binding"/>
    <property type="evidence" value="ECO:0007669"/>
    <property type="project" value="UniProtKB-UniRule"/>
</dbReference>
<dbReference type="GO" id="GO:0030163">
    <property type="term" value="P:protein catabolic process"/>
    <property type="evidence" value="ECO:0007669"/>
    <property type="project" value="UniProtKB-UniRule"/>
</dbReference>
<keyword evidence="4 14" id="KW-0812">Transmembrane</keyword>
<dbReference type="Pfam" id="PF01434">
    <property type="entry name" value="Peptidase_M41"/>
    <property type="match status" value="1"/>
</dbReference>
<dbReference type="InterPro" id="IPR000642">
    <property type="entry name" value="Peptidase_M41"/>
</dbReference>
<proteinExistence type="inferred from homology"/>
<dbReference type="CDD" id="cd19501">
    <property type="entry name" value="RecA-like_FtsH"/>
    <property type="match status" value="1"/>
</dbReference>
<dbReference type="SUPFAM" id="SSF52540">
    <property type="entry name" value="P-loop containing nucleoside triphosphate hydrolases"/>
    <property type="match status" value="1"/>
</dbReference>
<feature type="transmembrane region" description="Helical" evidence="14">
    <location>
        <begin position="108"/>
        <end position="132"/>
    </location>
</feature>
<evidence type="ECO:0000256" key="3">
    <source>
        <dbReference type="ARBA" id="ARBA00022670"/>
    </source>
</evidence>
<keyword evidence="3 14" id="KW-0645">Protease</keyword>
<evidence type="ECO:0000256" key="8">
    <source>
        <dbReference type="ARBA" id="ARBA00022833"/>
    </source>
</evidence>
<dbReference type="GO" id="GO:0005886">
    <property type="term" value="C:plasma membrane"/>
    <property type="evidence" value="ECO:0007669"/>
    <property type="project" value="UniProtKB-SubCell"/>
</dbReference>
<feature type="binding site" evidence="14">
    <location>
        <position position="429"/>
    </location>
    <ligand>
        <name>Zn(2+)</name>
        <dbReference type="ChEBI" id="CHEBI:29105"/>
        <note>catalytic</note>
    </ligand>
</feature>
<comment type="subunit">
    <text evidence="14">Homohexamer.</text>
</comment>
<dbReference type="InterPro" id="IPR041569">
    <property type="entry name" value="AAA_lid_3"/>
</dbReference>
<feature type="active site" evidence="14">
    <location>
        <position position="426"/>
    </location>
</feature>
<evidence type="ECO:0000259" key="16">
    <source>
        <dbReference type="SMART" id="SM00382"/>
    </source>
</evidence>
<keyword evidence="6 14" id="KW-0547">Nucleotide-binding</keyword>
<dbReference type="HAMAP" id="MF_01458">
    <property type="entry name" value="FtsH"/>
    <property type="match status" value="1"/>
</dbReference>
<dbReference type="Gene3D" id="3.40.50.300">
    <property type="entry name" value="P-loop containing nucleotide triphosphate hydrolases"/>
    <property type="match status" value="1"/>
</dbReference>
<dbReference type="EMBL" id="LGFU01000001">
    <property type="protein sequence ID" value="KUK47101.1"/>
    <property type="molecule type" value="Genomic_DNA"/>
</dbReference>
<dbReference type="InterPro" id="IPR005936">
    <property type="entry name" value="FtsH"/>
</dbReference>
<protein>
    <recommendedName>
        <fullName evidence="14">ATP-dependent zinc metalloprotease FtsH</fullName>
        <ecNumber evidence="14">3.4.24.-</ecNumber>
    </recommendedName>
</protein>
<evidence type="ECO:0000256" key="11">
    <source>
        <dbReference type="ARBA" id="ARBA00023049"/>
    </source>
</evidence>
<evidence type="ECO:0000256" key="4">
    <source>
        <dbReference type="ARBA" id="ARBA00022692"/>
    </source>
</evidence>
<dbReference type="EC" id="3.4.24.-" evidence="14"/>
<dbReference type="SUPFAM" id="SSF140990">
    <property type="entry name" value="FtsH protease domain-like"/>
    <property type="match status" value="1"/>
</dbReference>
<keyword evidence="7 14" id="KW-0378">Hydrolase</keyword>
<dbReference type="GO" id="GO:0004222">
    <property type="term" value="F:metalloendopeptidase activity"/>
    <property type="evidence" value="ECO:0007669"/>
    <property type="project" value="InterPro"/>
</dbReference>
<feature type="binding site" evidence="14">
    <location>
        <position position="501"/>
    </location>
    <ligand>
        <name>Zn(2+)</name>
        <dbReference type="ChEBI" id="CHEBI:29105"/>
        <note>catalytic</note>
    </ligand>
</feature>
<comment type="similarity">
    <text evidence="15">Belongs to the AAA ATPase family.</text>
</comment>
<keyword evidence="10 14" id="KW-1133">Transmembrane helix</keyword>
<evidence type="ECO:0000256" key="1">
    <source>
        <dbReference type="ARBA" id="ARBA00004370"/>
    </source>
</evidence>
<evidence type="ECO:0000256" key="9">
    <source>
        <dbReference type="ARBA" id="ARBA00022840"/>
    </source>
</evidence>
<comment type="function">
    <text evidence="14">Acts as a processive, ATP-dependent zinc metallopeptidase for both cytoplasmic and membrane proteins. Plays a role in the quality control of integral membrane proteins.</text>
</comment>
<evidence type="ECO:0000256" key="15">
    <source>
        <dbReference type="RuleBase" id="RU003651"/>
    </source>
</evidence>
<comment type="similarity">
    <text evidence="13 14">In the central section; belongs to the AAA ATPase family.</text>
</comment>
<evidence type="ECO:0000256" key="13">
    <source>
        <dbReference type="ARBA" id="ARBA00061570"/>
    </source>
</evidence>
<evidence type="ECO:0000256" key="12">
    <source>
        <dbReference type="ARBA" id="ARBA00023136"/>
    </source>
</evidence>
<dbReference type="NCBIfam" id="TIGR01241">
    <property type="entry name" value="FtsH_fam"/>
    <property type="match status" value="1"/>
</dbReference>
<evidence type="ECO:0000256" key="10">
    <source>
        <dbReference type="ARBA" id="ARBA00022989"/>
    </source>
</evidence>
<evidence type="ECO:0000256" key="2">
    <source>
        <dbReference type="ARBA" id="ARBA00010044"/>
    </source>
</evidence>
<dbReference type="FunFam" id="1.20.58.760:FF:000001">
    <property type="entry name" value="ATP-dependent zinc metalloprotease FtsH"/>
    <property type="match status" value="1"/>
</dbReference>
<dbReference type="FunFam" id="3.40.50.300:FF:000001">
    <property type="entry name" value="ATP-dependent zinc metalloprotease FtsH"/>
    <property type="match status" value="1"/>
</dbReference>
<comment type="similarity">
    <text evidence="2 14">In the C-terminal section; belongs to the peptidase M41 family.</text>
</comment>
<accession>A0A101FZ82</accession>
<dbReference type="AlphaFoldDB" id="A0A101FZ82"/>
<organism evidence="17 18">
    <name type="scientific">Anaerolinea thermophila</name>
    <dbReference type="NCBI Taxonomy" id="167964"/>
    <lineage>
        <taxon>Bacteria</taxon>
        <taxon>Bacillati</taxon>
        <taxon>Chloroflexota</taxon>
        <taxon>Anaerolineae</taxon>
        <taxon>Anaerolineales</taxon>
        <taxon>Anaerolineaceae</taxon>
        <taxon>Anaerolinea</taxon>
    </lineage>
</organism>
<keyword evidence="12 14" id="KW-0472">Membrane</keyword>
<evidence type="ECO:0000313" key="18">
    <source>
        <dbReference type="Proteomes" id="UP000064249"/>
    </source>
</evidence>
<keyword evidence="11 14" id="KW-0482">Metalloprotease</keyword>
<evidence type="ECO:0000256" key="5">
    <source>
        <dbReference type="ARBA" id="ARBA00022723"/>
    </source>
</evidence>
<dbReference type="Pfam" id="PF17862">
    <property type="entry name" value="AAA_lid_3"/>
    <property type="match status" value="1"/>
</dbReference>
<dbReference type="GO" id="GO:0004176">
    <property type="term" value="F:ATP-dependent peptidase activity"/>
    <property type="evidence" value="ECO:0007669"/>
    <property type="project" value="InterPro"/>
</dbReference>
<dbReference type="PANTHER" id="PTHR23076">
    <property type="entry name" value="METALLOPROTEASE M41 FTSH"/>
    <property type="match status" value="1"/>
</dbReference>
<dbReference type="GO" id="GO:0006508">
    <property type="term" value="P:proteolysis"/>
    <property type="evidence" value="ECO:0007669"/>
    <property type="project" value="UniProtKB-KW"/>
</dbReference>
<dbReference type="PANTHER" id="PTHR23076:SF97">
    <property type="entry name" value="ATP-DEPENDENT ZINC METALLOPROTEASE YME1L1"/>
    <property type="match status" value="1"/>
</dbReference>
<dbReference type="Gene3D" id="1.10.8.60">
    <property type="match status" value="1"/>
</dbReference>
<comment type="caution">
    <text evidence="14">Lacks conserved residue(s) required for the propagation of feature annotation.</text>
</comment>
<sequence length="619" mass="67816">MKPSFQTNFVYMLILIAILAMVFLNFDQTSSPNVISINEVAVKIKSGDVSRILEDENSLTIITTNDQELISTKESGSTLIDQLIQYGVTAEDLETYNVSIEIQEPGTWVNILSIISYLLPFLIIGASFFFIFRQAQGSNNSAMAFGKSRARMFSGDKPKVTFKDVAGVDEAKEELQEVVEFLREPQKFITLGARIPKGVLLVGPPGGGKTLLAKAVSGEAGVPFFSISGSEFVEMFVGVGASRVRDLFEQAKKHSPCIVFIDEIDAVGRQRGAGLGGSHDEREQTLNQMLVEMDGFDTDTNVIIMAATNRPDILDPALMRPGRFDRRVVLDRPDVRGREAILNVHVRGKPIAKEIDLSVLAKSTPGFVGADIENLVNEAAILAARQNKKVIEQIDFEEAIERVIAGPQRKSRLISEGEKRIIAYHEAGHAIVISALPEADQVQKISIISRGMAAGYTIALPDDDHTLTSKKKIMAEMTGLLGGRAAEEIIFNDITSGAANDIENVTQLARKMVTRLGMSEELGPMVYGQKDELVFLGREIGEQRDFSEAVAEKIDVEVQKIVAIAYESAKSILRKYKKQLDAVATKLLEAETLSRDEFEAIFPPPVTKNSGGIPQLNSL</sequence>
<dbReference type="GO" id="GO:0008270">
    <property type="term" value="F:zinc ion binding"/>
    <property type="evidence" value="ECO:0007669"/>
    <property type="project" value="UniProtKB-UniRule"/>
</dbReference>
<keyword evidence="5 14" id="KW-0479">Metal-binding</keyword>
<dbReference type="PATRIC" id="fig|167964.4.peg.339"/>
<feature type="transmembrane region" description="Helical" evidence="14">
    <location>
        <begin position="9"/>
        <end position="26"/>
    </location>
</feature>
<keyword evidence="14" id="KW-1003">Cell membrane</keyword>
<dbReference type="Gene3D" id="1.20.58.760">
    <property type="entry name" value="Peptidase M41"/>
    <property type="match status" value="1"/>
</dbReference>
<name>A0A101FZ82_9CHLR</name>
<evidence type="ECO:0000256" key="14">
    <source>
        <dbReference type="HAMAP-Rule" id="MF_01458"/>
    </source>
</evidence>
<dbReference type="InterPro" id="IPR003593">
    <property type="entry name" value="AAA+_ATPase"/>
</dbReference>
<dbReference type="PROSITE" id="PS00674">
    <property type="entry name" value="AAA"/>
    <property type="match status" value="1"/>
</dbReference>
<gene>
    <name evidence="14" type="primary">ftsH</name>
    <name evidence="17" type="ORF">XD73_0047</name>
</gene>
<keyword evidence="9 14" id="KW-0067">ATP-binding</keyword>
<dbReference type="InterPro" id="IPR003960">
    <property type="entry name" value="ATPase_AAA_CS"/>
</dbReference>
<feature type="domain" description="AAA+ ATPase" evidence="16">
    <location>
        <begin position="195"/>
        <end position="334"/>
    </location>
</feature>
<dbReference type="GO" id="GO:0016887">
    <property type="term" value="F:ATP hydrolysis activity"/>
    <property type="evidence" value="ECO:0007669"/>
    <property type="project" value="UniProtKB-UniRule"/>
</dbReference>
<keyword evidence="8 14" id="KW-0862">Zinc</keyword>
<evidence type="ECO:0000256" key="7">
    <source>
        <dbReference type="ARBA" id="ARBA00022801"/>
    </source>
</evidence>